<dbReference type="SUPFAM" id="SSF50494">
    <property type="entry name" value="Trypsin-like serine proteases"/>
    <property type="match status" value="1"/>
</dbReference>
<keyword evidence="2" id="KW-1185">Reference proteome</keyword>
<name>A0A7X1J8U1_9ACTN</name>
<dbReference type="Pfam" id="PF13365">
    <property type="entry name" value="Trypsin_2"/>
    <property type="match status" value="1"/>
</dbReference>
<dbReference type="Gene3D" id="2.40.10.120">
    <property type="match status" value="1"/>
</dbReference>
<evidence type="ECO:0000313" key="1">
    <source>
        <dbReference type="EMBL" id="MBC2906241.1"/>
    </source>
</evidence>
<dbReference type="AlphaFoldDB" id="A0A7X1J8U1"/>
<dbReference type="RefSeq" id="WP_186286130.1">
    <property type="nucleotide sequence ID" value="NZ_JACMSF010000047.1"/>
</dbReference>
<comment type="caution">
    <text evidence="1">The sequence shown here is derived from an EMBL/GenBank/DDBJ whole genome shotgun (WGS) entry which is preliminary data.</text>
</comment>
<gene>
    <name evidence="1" type="ORF">H4N64_32825</name>
</gene>
<proteinExistence type="predicted"/>
<organism evidence="1 2">
    <name type="scientific">Streptomyces cupreus</name>
    <dbReference type="NCBI Taxonomy" id="2759956"/>
    <lineage>
        <taxon>Bacteria</taxon>
        <taxon>Bacillati</taxon>
        <taxon>Actinomycetota</taxon>
        <taxon>Actinomycetes</taxon>
        <taxon>Kitasatosporales</taxon>
        <taxon>Streptomycetaceae</taxon>
        <taxon>Streptomyces</taxon>
    </lineage>
</organism>
<dbReference type="InterPro" id="IPR009003">
    <property type="entry name" value="Peptidase_S1_PA"/>
</dbReference>
<dbReference type="EMBL" id="JACMSF010000047">
    <property type="protein sequence ID" value="MBC2906241.1"/>
    <property type="molecule type" value="Genomic_DNA"/>
</dbReference>
<reference evidence="1 2" key="1">
    <citation type="submission" date="2020-08" db="EMBL/GenBank/DDBJ databases">
        <title>Streptomyces sp. PSKA01 genome sequencing and assembly.</title>
        <authorList>
            <person name="Mandal S."/>
            <person name="Maiti P.K."/>
            <person name="Das P."/>
        </authorList>
    </citation>
    <scope>NUCLEOTIDE SEQUENCE [LARGE SCALE GENOMIC DNA]</scope>
    <source>
        <strain evidence="1 2">PSKA01</strain>
    </source>
</reference>
<evidence type="ECO:0000313" key="2">
    <source>
        <dbReference type="Proteomes" id="UP000584670"/>
    </source>
</evidence>
<protein>
    <submittedName>
        <fullName evidence="1">Trypsin-like peptidase domain-containing protein</fullName>
    </submittedName>
</protein>
<dbReference type="Proteomes" id="UP000584670">
    <property type="component" value="Unassembled WGS sequence"/>
</dbReference>
<accession>A0A7X1J8U1</accession>
<sequence length="209" mass="22403">MVPGDPDRAAEVIVTLPDASGRRGSGYRLTAGAVLTAAHVIDGHSEVTVRFNADSDDEWTAAATVAWSSAEEDAAVLAITPRPKELASRGVVFGRVADVDAETACSILGFPRFKLRDTDSQASSDAGAYRDSCHRVGHIPALSHRRQGPFEIRVAPPEYDADPARYLNGERHLAAHLALPPRGLSPLPRPVPITGKLLRSHLPQSLHSR</sequence>